<dbReference type="Proteomes" id="UP001438707">
    <property type="component" value="Unassembled WGS sequence"/>
</dbReference>
<dbReference type="AlphaFoldDB" id="A0AAW1RZ52"/>
<evidence type="ECO:0000313" key="2">
    <source>
        <dbReference type="Proteomes" id="UP001438707"/>
    </source>
</evidence>
<comment type="caution">
    <text evidence="1">The sequence shown here is derived from an EMBL/GenBank/DDBJ whole genome shotgun (WGS) entry which is preliminary data.</text>
</comment>
<accession>A0AAW1RZ52</accession>
<reference evidence="1 2" key="1">
    <citation type="journal article" date="2024" name="Nat. Commun.">
        <title>Phylogenomics reveals the evolutionary origins of lichenization in chlorophyte algae.</title>
        <authorList>
            <person name="Puginier C."/>
            <person name="Libourel C."/>
            <person name="Otte J."/>
            <person name="Skaloud P."/>
            <person name="Haon M."/>
            <person name="Grisel S."/>
            <person name="Petersen M."/>
            <person name="Berrin J.G."/>
            <person name="Delaux P.M."/>
            <person name="Dal Grande F."/>
            <person name="Keller J."/>
        </authorList>
    </citation>
    <scope>NUCLEOTIDE SEQUENCE [LARGE SCALE GENOMIC DNA]</scope>
    <source>
        <strain evidence="1 2">SAG 2145</strain>
    </source>
</reference>
<name>A0AAW1RZ52_9CHLO</name>
<proteinExistence type="predicted"/>
<dbReference type="EMBL" id="JALJOS010000005">
    <property type="protein sequence ID" value="KAK9838955.1"/>
    <property type="molecule type" value="Genomic_DNA"/>
</dbReference>
<gene>
    <name evidence="1" type="ORF">WJX74_006712</name>
</gene>
<protein>
    <submittedName>
        <fullName evidence="1">Uncharacterized protein</fullName>
    </submittedName>
</protein>
<evidence type="ECO:0000313" key="1">
    <source>
        <dbReference type="EMBL" id="KAK9838955.1"/>
    </source>
</evidence>
<keyword evidence="2" id="KW-1185">Reference proteome</keyword>
<sequence>MGLCSFVRRILAGQAQEQPPRQDQLVPAATKFGLAAIFETQAAPASDLITARPSFLTVIAAQPETHPTSLSCSPRAPSPPQTVSYQGYFEVLGLGQRQQPCTFLGRERGAYPEPGLHGPPAAALIQA</sequence>
<organism evidence="1 2">
    <name type="scientific">Apatococcus lobatus</name>
    <dbReference type="NCBI Taxonomy" id="904363"/>
    <lineage>
        <taxon>Eukaryota</taxon>
        <taxon>Viridiplantae</taxon>
        <taxon>Chlorophyta</taxon>
        <taxon>core chlorophytes</taxon>
        <taxon>Trebouxiophyceae</taxon>
        <taxon>Chlorellales</taxon>
        <taxon>Chlorellaceae</taxon>
        <taxon>Apatococcus</taxon>
    </lineage>
</organism>